<proteinExistence type="inferred from homology"/>
<evidence type="ECO:0000313" key="6">
    <source>
        <dbReference type="EnsemblMetazoa" id="XP_014253988.1"/>
    </source>
</evidence>
<name>A0A8I6RX65_CIMLE</name>
<dbReference type="InterPro" id="IPR029358">
    <property type="entry name" value="CFAP96"/>
</dbReference>
<dbReference type="OMA" id="RSKYTNS"/>
<sequence>MAKSAKSFRKDVNGDTVYGKHYGKTDLERFGIFAEMMYMHGLGYKFPKLNSGLRNSGKQMLSSAPKWKVEGLQDCYFDREFKRLFEGEGGNTTQKIERKLWKEKKEKFLTKGGFQPQKGHQFHSTPGDHFGTFSGKIEAFSPKQKPQEKERFKMGFSMKSSKLGGCGYVDITINKYPEYFSSKAKPGYWNPDKSRIRDGPIKSGWPPRLFDAKVYMPVGDKVEKTYITTREKPWTKYGRFYPPSQNKLLGGMKGGGFSKFPEYLPEKYIDPWKIMKYGSTGKYQETNKGLAPFFPQPSNKSYPVVSPMNRVIDISTTPKNFWVKKPATYKREFVIL</sequence>
<organism evidence="6 7">
    <name type="scientific">Cimex lectularius</name>
    <name type="common">Bed bug</name>
    <name type="synonym">Acanthia lectularia</name>
    <dbReference type="NCBI Taxonomy" id="79782"/>
    <lineage>
        <taxon>Eukaryota</taxon>
        <taxon>Metazoa</taxon>
        <taxon>Ecdysozoa</taxon>
        <taxon>Arthropoda</taxon>
        <taxon>Hexapoda</taxon>
        <taxon>Insecta</taxon>
        <taxon>Pterygota</taxon>
        <taxon>Neoptera</taxon>
        <taxon>Paraneoptera</taxon>
        <taxon>Hemiptera</taxon>
        <taxon>Heteroptera</taxon>
        <taxon>Panheteroptera</taxon>
        <taxon>Cimicomorpha</taxon>
        <taxon>Cimicidae</taxon>
        <taxon>Cimex</taxon>
    </lineage>
</organism>
<dbReference type="RefSeq" id="XP_014253988.1">
    <property type="nucleotide sequence ID" value="XM_014398502.2"/>
</dbReference>
<dbReference type="PANTHER" id="PTHR31144:SF1">
    <property type="entry name" value="UPF0602 PROTEIN C4ORF47"/>
    <property type="match status" value="1"/>
</dbReference>
<dbReference type="GeneID" id="106669187"/>
<dbReference type="AlphaFoldDB" id="A0A8I6RX65"/>
<keyword evidence="3" id="KW-0206">Cytoskeleton</keyword>
<dbReference type="Pfam" id="PF15239">
    <property type="entry name" value="CFAP96-like"/>
    <property type="match status" value="1"/>
</dbReference>
<evidence type="ECO:0000256" key="5">
    <source>
        <dbReference type="ARBA" id="ARBA00035693"/>
    </source>
</evidence>
<keyword evidence="2" id="KW-0963">Cytoplasm</keyword>
<dbReference type="OrthoDB" id="283553at2759"/>
<evidence type="ECO:0000256" key="4">
    <source>
        <dbReference type="ARBA" id="ARBA00035656"/>
    </source>
</evidence>
<reference evidence="6" key="1">
    <citation type="submission" date="2022-01" db="UniProtKB">
        <authorList>
            <consortium name="EnsemblMetazoa"/>
        </authorList>
    </citation>
    <scope>IDENTIFICATION</scope>
</reference>
<evidence type="ECO:0000313" key="7">
    <source>
        <dbReference type="Proteomes" id="UP000494040"/>
    </source>
</evidence>
<evidence type="ECO:0000256" key="1">
    <source>
        <dbReference type="ARBA" id="ARBA00004300"/>
    </source>
</evidence>
<evidence type="ECO:0000256" key="3">
    <source>
        <dbReference type="ARBA" id="ARBA00023212"/>
    </source>
</evidence>
<dbReference type="GO" id="GO:0005881">
    <property type="term" value="C:cytoplasmic microtubule"/>
    <property type="evidence" value="ECO:0007669"/>
    <property type="project" value="TreeGrafter"/>
</dbReference>
<keyword evidence="7" id="KW-1185">Reference proteome</keyword>
<comment type="similarity">
    <text evidence="4">Belongs to the CFAP96 family.</text>
</comment>
<dbReference type="Proteomes" id="UP000494040">
    <property type="component" value="Unassembled WGS sequence"/>
</dbReference>
<dbReference type="EnsemblMetazoa" id="XM_014398502.2">
    <property type="protein sequence ID" value="XP_014253988.1"/>
    <property type="gene ID" value="LOC106669187"/>
</dbReference>
<protein>
    <recommendedName>
        <fullName evidence="5">Cilia-and flagella-associated protein 96</fullName>
    </recommendedName>
</protein>
<comment type="subcellular location">
    <subcellularLocation>
        <location evidence="1">Cytoplasm</location>
        <location evidence="1">Cytoskeleton</location>
        <location evidence="1">Microtubule organizing center</location>
        <location evidence="1">Centrosome</location>
    </subcellularLocation>
</comment>
<dbReference type="PANTHER" id="PTHR31144">
    <property type="entry name" value="UPF0602 PROTEIN C4ORF47"/>
    <property type="match status" value="1"/>
</dbReference>
<accession>A0A8I6RX65</accession>
<dbReference type="GO" id="GO:0005813">
    <property type="term" value="C:centrosome"/>
    <property type="evidence" value="ECO:0007669"/>
    <property type="project" value="UniProtKB-SubCell"/>
</dbReference>
<evidence type="ECO:0000256" key="2">
    <source>
        <dbReference type="ARBA" id="ARBA00022490"/>
    </source>
</evidence>
<dbReference type="KEGG" id="clec:106669187"/>